<organism evidence="2 3">
    <name type="scientific">Glarea lozoyensis (strain ATCC 20868 / MF5171)</name>
    <dbReference type="NCBI Taxonomy" id="1116229"/>
    <lineage>
        <taxon>Eukaryota</taxon>
        <taxon>Fungi</taxon>
        <taxon>Dikarya</taxon>
        <taxon>Ascomycota</taxon>
        <taxon>Pezizomycotina</taxon>
        <taxon>Leotiomycetes</taxon>
        <taxon>Helotiales</taxon>
        <taxon>Helotiaceae</taxon>
        <taxon>Glarea</taxon>
    </lineage>
</organism>
<reference evidence="2 3" key="1">
    <citation type="journal article" date="2013" name="BMC Genomics">
        <title>Genomics-driven discovery of the pneumocandin biosynthetic gene cluster in the fungus Glarea lozoyensis.</title>
        <authorList>
            <person name="Chen L."/>
            <person name="Yue Q."/>
            <person name="Zhang X."/>
            <person name="Xiang M."/>
            <person name="Wang C."/>
            <person name="Li S."/>
            <person name="Che Y."/>
            <person name="Ortiz-Lopez F.J."/>
            <person name="Bills G.F."/>
            <person name="Liu X."/>
            <person name="An Z."/>
        </authorList>
    </citation>
    <scope>NUCLEOTIDE SEQUENCE [LARGE SCALE GENOMIC DNA]</scope>
    <source>
        <strain evidence="3">ATCC 20868 / MF5171</strain>
    </source>
</reference>
<dbReference type="KEGG" id="glz:GLAREA_11807"/>
<name>S3CZH4_GLAL2</name>
<dbReference type="Proteomes" id="UP000016922">
    <property type="component" value="Unassembled WGS sequence"/>
</dbReference>
<protein>
    <submittedName>
        <fullName evidence="2">Uncharacterized protein</fullName>
    </submittedName>
</protein>
<feature type="compositionally biased region" description="Low complexity" evidence="1">
    <location>
        <begin position="113"/>
        <end position="131"/>
    </location>
</feature>
<gene>
    <name evidence="2" type="ORF">GLAREA_11807</name>
</gene>
<keyword evidence="3" id="KW-1185">Reference proteome</keyword>
<dbReference type="AlphaFoldDB" id="S3CZH4"/>
<dbReference type="GeneID" id="19470848"/>
<feature type="region of interest" description="Disordered" evidence="1">
    <location>
        <begin position="98"/>
        <end position="133"/>
    </location>
</feature>
<dbReference type="EMBL" id="KE145372">
    <property type="protein sequence ID" value="EPE25226.1"/>
    <property type="molecule type" value="Genomic_DNA"/>
</dbReference>
<accession>S3CZH4</accession>
<evidence type="ECO:0000256" key="1">
    <source>
        <dbReference type="SAM" id="MobiDB-lite"/>
    </source>
</evidence>
<evidence type="ECO:0000313" key="3">
    <source>
        <dbReference type="Proteomes" id="UP000016922"/>
    </source>
</evidence>
<sequence>MAPRWDCYQRAVNKTTSNDNVKFQAPSSTCSASTVKVYNTDLTTSTAMPSTPKEGKTFVLPKSDARDSMYDIFLQQGCSTIAAAPSTPTTYTRLSIKSRDMTPSPLTSAFKRNGPSPSSTAATTSSNTTSCGTGGKKVRFWIDNCLQRPRNFKEEQRSDQWPESATIERPETSVVVARRMIGAALGIKLATK</sequence>
<proteinExistence type="predicted"/>
<dbReference type="RefSeq" id="XP_008088141.1">
    <property type="nucleotide sequence ID" value="XM_008089950.1"/>
</dbReference>
<dbReference type="HOGENOM" id="CLU_1415292_0_0_1"/>
<evidence type="ECO:0000313" key="2">
    <source>
        <dbReference type="EMBL" id="EPE25226.1"/>
    </source>
</evidence>